<protein>
    <submittedName>
        <fullName evidence="1">AroM family protein</fullName>
    </submittedName>
</protein>
<gene>
    <name evidence="1" type="ORF">FEM41_24265</name>
</gene>
<dbReference type="Pfam" id="PF07302">
    <property type="entry name" value="AroM"/>
    <property type="match status" value="1"/>
</dbReference>
<evidence type="ECO:0000313" key="1">
    <source>
        <dbReference type="EMBL" id="QCT22528.1"/>
    </source>
</evidence>
<evidence type="ECO:0000313" key="2">
    <source>
        <dbReference type="Proteomes" id="UP000302163"/>
    </source>
</evidence>
<dbReference type="OrthoDB" id="9798683at2"/>
<organism evidence="1 2">
    <name type="scientific">Jejubacter calystegiae</name>
    <dbReference type="NCBI Taxonomy" id="2579935"/>
    <lineage>
        <taxon>Bacteria</taxon>
        <taxon>Pseudomonadati</taxon>
        <taxon>Pseudomonadota</taxon>
        <taxon>Gammaproteobacteria</taxon>
        <taxon>Enterobacterales</taxon>
        <taxon>Enterobacteriaceae</taxon>
        <taxon>Jejubacter</taxon>
    </lineage>
</organism>
<accession>A0A4P8YR37</accession>
<name>A0A4P8YR37_9ENTR</name>
<keyword evidence="2" id="KW-1185">Reference proteome</keyword>
<dbReference type="NCBIfam" id="NF007788">
    <property type="entry name" value="PRK10481.1"/>
    <property type="match status" value="1"/>
</dbReference>
<reference evidence="1 2" key="1">
    <citation type="submission" date="2019-05" db="EMBL/GenBank/DDBJ databases">
        <title>Complete genome sequence of Izhakiella calystegiae KSNA2, an endophyte isolated from beach morning glory (Calystegia soldanella).</title>
        <authorList>
            <person name="Jiang L."/>
            <person name="Jeong J.C."/>
            <person name="Kim C.Y."/>
            <person name="Kim D.H."/>
            <person name="Kim S.W."/>
            <person name="Lee j."/>
        </authorList>
    </citation>
    <scope>NUCLEOTIDE SEQUENCE [LARGE SCALE GENOMIC DNA]</scope>
    <source>
        <strain evidence="1 2">KSNA2</strain>
    </source>
</reference>
<proteinExistence type="predicted"/>
<dbReference type="InterPro" id="IPR010843">
    <property type="entry name" value="Uncharacterised_AroM"/>
</dbReference>
<dbReference type="Proteomes" id="UP000302163">
    <property type="component" value="Chromosome"/>
</dbReference>
<dbReference type="AlphaFoldDB" id="A0A4P8YR37"/>
<dbReference type="KEGG" id="izh:FEM41_24265"/>
<sequence>MNTSLAIVTAGVVPVGEVMPLLTEHITEQQITHISLLGRLTREEALEDYGAAPGEETVLALLRDGELVQLSLNKVELALQGMIELLDNQDYDVILVLGNGRYTRLSARNAMLLVPDRLIPPLVASIVEGHQVGILLPTPELLSFQQKKWRELGNSPLYTPAASLSDDSALVGAGRELVQRGADVLVLDSLGFHQHHRDLLQRALDVPVLLSHMLLARLTSELLV</sequence>
<dbReference type="RefSeq" id="WP_138099036.1">
    <property type="nucleotide sequence ID" value="NZ_CP040428.1"/>
</dbReference>
<dbReference type="EMBL" id="CP040428">
    <property type="protein sequence ID" value="QCT22528.1"/>
    <property type="molecule type" value="Genomic_DNA"/>
</dbReference>